<keyword evidence="3" id="KW-1185">Reference proteome</keyword>
<dbReference type="Proteomes" id="UP000037923">
    <property type="component" value="Unassembled WGS sequence"/>
</dbReference>
<accession>A0A0M9G6J6</accession>
<feature type="region of interest" description="Disordered" evidence="1">
    <location>
        <begin position="337"/>
        <end position="371"/>
    </location>
</feature>
<dbReference type="OrthoDB" id="248322at2759"/>
<feature type="compositionally biased region" description="Polar residues" evidence="1">
    <location>
        <begin position="349"/>
        <end position="367"/>
    </location>
</feature>
<feature type="compositionally biased region" description="Low complexity" evidence="1">
    <location>
        <begin position="483"/>
        <end position="515"/>
    </location>
</feature>
<feature type="compositionally biased region" description="Low complexity" evidence="1">
    <location>
        <begin position="531"/>
        <end position="541"/>
    </location>
</feature>
<feature type="region of interest" description="Disordered" evidence="1">
    <location>
        <begin position="291"/>
        <end position="322"/>
    </location>
</feature>
<feature type="compositionally biased region" description="Polar residues" evidence="1">
    <location>
        <begin position="925"/>
        <end position="935"/>
    </location>
</feature>
<organism evidence="2 3">
    <name type="scientific">Leptomonas pyrrhocoris</name>
    <name type="common">Firebug parasite</name>
    <dbReference type="NCBI Taxonomy" id="157538"/>
    <lineage>
        <taxon>Eukaryota</taxon>
        <taxon>Discoba</taxon>
        <taxon>Euglenozoa</taxon>
        <taxon>Kinetoplastea</taxon>
        <taxon>Metakinetoplastina</taxon>
        <taxon>Trypanosomatida</taxon>
        <taxon>Trypanosomatidae</taxon>
        <taxon>Leishmaniinae</taxon>
        <taxon>Leptomonas</taxon>
    </lineage>
</organism>
<protein>
    <submittedName>
        <fullName evidence="2">Uncharacterized protein</fullName>
    </submittedName>
</protein>
<comment type="caution">
    <text evidence="2">The sequence shown here is derived from an EMBL/GenBank/DDBJ whole genome shotgun (WGS) entry which is preliminary data.</text>
</comment>
<feature type="region of interest" description="Disordered" evidence="1">
    <location>
        <begin position="428"/>
        <end position="463"/>
    </location>
</feature>
<gene>
    <name evidence="2" type="ORF">ABB37_02969</name>
</gene>
<evidence type="ECO:0000256" key="1">
    <source>
        <dbReference type="SAM" id="MobiDB-lite"/>
    </source>
</evidence>
<name>A0A0M9G6J6_LEPPY</name>
<reference evidence="2 3" key="1">
    <citation type="submission" date="2015-07" db="EMBL/GenBank/DDBJ databases">
        <title>High-quality genome of monoxenous trypanosomatid Leptomonas pyrrhocoris.</title>
        <authorList>
            <person name="Flegontov P."/>
            <person name="Butenko A."/>
            <person name="Firsov S."/>
            <person name="Vlcek C."/>
            <person name="Logacheva M.D."/>
            <person name="Field M."/>
            <person name="Filatov D."/>
            <person name="Flegontova O."/>
            <person name="Gerasimov E."/>
            <person name="Jackson A.P."/>
            <person name="Kelly S."/>
            <person name="Opperdoes F."/>
            <person name="O'Reilly A."/>
            <person name="Votypka J."/>
            <person name="Yurchenko V."/>
            <person name="Lukes J."/>
        </authorList>
    </citation>
    <scope>NUCLEOTIDE SEQUENCE [LARGE SCALE GENOMIC DNA]</scope>
    <source>
        <strain evidence="2">H10</strain>
    </source>
</reference>
<dbReference type="VEuPathDB" id="TriTrypDB:LpyrH10_04_5190"/>
<evidence type="ECO:0000313" key="2">
    <source>
        <dbReference type="EMBL" id="KPA83306.1"/>
    </source>
</evidence>
<sequence>MLKSSLKAPSSIDHDLFPLLTVRSCVSEADESKNGPRFCAEDKMTGAAYEVRSRKLELVREPVDDAAEEKQREQPHEGQLLSLSNLQRIRRQQARIDALLSAVAQAAATPSVALPIDIYIQEQPTTGDTYVASVEAFAGLSLGDIIRSGWGVMEEQVFLEILSAVESFGYASAGLPPHGNLSVDAIKQLLIVRDGASEARQPSRWVVSDWLLLSDDDNLRGGTFGVSDVESFIADLEWMLHSSFAQLRISTAADGAYLAAAQVEDVINETVERIRSSLMLPASQSAAAAAAAPATTSVGEDGPSTCNAESEDETQKADEATPDLATTKGETHDAKFAPSLTAPAAHPETLTSPMETLPAKTSASGSELHNGVRLTRISARQLHGVDSNSNGVTAVKDTTRNMTLKDKMAYHQAALRDEQMLVNRHRRKNAPLPPRPTPAVHSGRKAATAFSPRSPADEDDVYYDAPSMGMPIHVKPSAYLMQGRRSSTSGNSKSGSSSARKLHSPSSACSPNNASRTPRDGSHSTTNGMSQPQQESKQSQPHQKHPGTPRKQAAALRDQRERLLDDVVNMVVLNQSRRGQCFKVQQEEDRKRRAQRQRVLAQSALSQTTAAGAVQQRMMPAVLERPRVSVTATSSNITAGVLPATTYEPLHSATDRRSSTVLTCSKNMSVSSTSAGPSAAEAVAGANPLGTFLLPAGGWSAHMSESPEPVPPSPCKRRGVHNCVAPPVDAATPHYPKPFGMPRALAGATATTAAAAPQVRQERFGGRGGRTTAVAPLTRPLRPTVGQKLRTSVNVTGNGGVREAPTGPQTKQGVPLQYSARGAHAAASHQTVSRVVSRPGGVAAGEHPLSARGKNRLLTAPPAEVPSKNEAPASPPLPPPQQHLAPASHNQPTPYVKPLPLSALGLRQPSMPGSPHAPTAGGSPRTANNSTSDVHLQNPHGADASLSNPLNAQKSSNGSSNPLPPTPPHFVAAATTTTSGVVQRGSGRDAQRTPNTARPLPPPPAMSPRGYRRVSSTGVVQSRQTGNTNLCSGTRVATPRFHNTVPSPAPLSGRRSAAGGGDATPATTMVHTPHPLLNRTPISLEDDKAFAAVNRKPMRRLVPVKVHANHGVTDRAQQTPWVSPRPGSATLQSRSANVIKAPGGDKQTTSSNAARRRSALRLGNVRPVNEASPGILLRHNRRPTA</sequence>
<feature type="region of interest" description="Disordered" evidence="1">
    <location>
        <begin position="483"/>
        <end position="556"/>
    </location>
</feature>
<dbReference type="OMA" id="PRFCAED"/>
<dbReference type="GeneID" id="26903260"/>
<feature type="compositionally biased region" description="Polar residues" evidence="1">
    <location>
        <begin position="945"/>
        <end position="961"/>
    </location>
</feature>
<dbReference type="EMBL" id="LGTL01000004">
    <property type="protein sequence ID" value="KPA83306.1"/>
    <property type="molecule type" value="Genomic_DNA"/>
</dbReference>
<feature type="region of interest" description="Disordered" evidence="1">
    <location>
        <begin position="1109"/>
        <end position="1166"/>
    </location>
</feature>
<feature type="region of interest" description="Disordered" evidence="1">
    <location>
        <begin position="795"/>
        <end position="814"/>
    </location>
</feature>
<dbReference type="AlphaFoldDB" id="A0A0M9G6J6"/>
<proteinExistence type="predicted"/>
<dbReference type="RefSeq" id="XP_015661745.1">
    <property type="nucleotide sequence ID" value="XM_015800143.1"/>
</dbReference>
<feature type="compositionally biased region" description="Polar residues" evidence="1">
    <location>
        <begin position="1014"/>
        <end position="1032"/>
    </location>
</feature>
<feature type="region of interest" description="Disordered" evidence="1">
    <location>
        <begin position="840"/>
        <end position="1078"/>
    </location>
</feature>
<evidence type="ECO:0000313" key="3">
    <source>
        <dbReference type="Proteomes" id="UP000037923"/>
    </source>
</evidence>
<feature type="compositionally biased region" description="Low complexity" evidence="1">
    <location>
        <begin position="1052"/>
        <end position="1068"/>
    </location>
</feature>